<evidence type="ECO:0000313" key="2">
    <source>
        <dbReference type="Proteomes" id="UP000834611"/>
    </source>
</evidence>
<name>A0A9N8GZY8_PRORE</name>
<dbReference type="Proteomes" id="UP000834611">
    <property type="component" value="Unassembled WGS sequence"/>
</dbReference>
<dbReference type="RefSeq" id="WP_239407227.1">
    <property type="nucleotide sequence ID" value="NZ_CAHPRV010000002.1"/>
</dbReference>
<comment type="caution">
    <text evidence="1">The sequence shown here is derived from an EMBL/GenBank/DDBJ whole genome shotgun (WGS) entry which is preliminary data.</text>
</comment>
<reference evidence="1" key="1">
    <citation type="submission" date="2020-05" db="EMBL/GenBank/DDBJ databases">
        <authorList>
            <person name="Delgado-Blas J."/>
        </authorList>
    </citation>
    <scope>NUCLEOTIDE SEQUENCE</scope>
    <source>
        <strain evidence="1">BB1453</strain>
    </source>
</reference>
<dbReference type="AlphaFoldDB" id="A0A9N8GZY8"/>
<organism evidence="1 2">
    <name type="scientific">Providencia rettgeri</name>
    <dbReference type="NCBI Taxonomy" id="587"/>
    <lineage>
        <taxon>Bacteria</taxon>
        <taxon>Pseudomonadati</taxon>
        <taxon>Pseudomonadota</taxon>
        <taxon>Gammaproteobacteria</taxon>
        <taxon>Enterobacterales</taxon>
        <taxon>Morganellaceae</taxon>
        <taxon>Providencia</taxon>
    </lineage>
</organism>
<proteinExistence type="predicted"/>
<accession>A0A9N8GZY8</accession>
<protein>
    <submittedName>
        <fullName evidence="1">Uncharacterized protein</fullName>
    </submittedName>
</protein>
<evidence type="ECO:0000313" key="1">
    <source>
        <dbReference type="EMBL" id="CAB5710005.1"/>
    </source>
</evidence>
<sequence>MYLQLIYKDDSARGKYGAKEEFIKINRAIHSDGFEYGLENEKSIGECILVERIMEDGKISEVFMALDEHVIFRVLTESGAILKEYKK</sequence>
<dbReference type="EMBL" id="CAHPSF010000011">
    <property type="protein sequence ID" value="CAB5710005.1"/>
    <property type="molecule type" value="Genomic_DNA"/>
</dbReference>
<gene>
    <name evidence="1" type="ORF">GHA_03475</name>
</gene>